<dbReference type="Pfam" id="PF13568">
    <property type="entry name" value="OMP_b-brl_2"/>
    <property type="match status" value="1"/>
</dbReference>
<evidence type="ECO:0000256" key="1">
    <source>
        <dbReference type="SAM" id="MobiDB-lite"/>
    </source>
</evidence>
<proteinExistence type="predicted"/>
<dbReference type="EMBL" id="QXED01000015">
    <property type="protein sequence ID" value="RIV17868.1"/>
    <property type="molecule type" value="Genomic_DNA"/>
</dbReference>
<dbReference type="AlphaFoldDB" id="A0A418LWY9"/>
<name>A0A418LWY9_9BACT</name>
<dbReference type="Proteomes" id="UP000283523">
    <property type="component" value="Unassembled WGS sequence"/>
</dbReference>
<sequence>MFSFSVIYRLNLWSSPSRLFMKPLSFLLSIPVILFTLSEPAHAQNRGGFAPTQPTSRQAGARPVGSSQPTGMLPSDVAAIRIGVRGGVTNPYFLENQGAEAEFGYVAGVMAQFGRGTVSFQPEVNLSQFGFSTSIPFLGSINARFTQIEVPLLLKFSSGQATGNRIFFNVGPYGSYLYRATNNGVKQDLDGLLDTRFSVGAAAGLGAALKAGPGHLTVELRGLYTLGTTEEINTDSRVIVAQGTVGYMIPLGGQ</sequence>
<evidence type="ECO:0000259" key="2">
    <source>
        <dbReference type="Pfam" id="PF13568"/>
    </source>
</evidence>
<reference evidence="3 4" key="1">
    <citation type="submission" date="2018-08" db="EMBL/GenBank/DDBJ databases">
        <title>Fibrisoma montanum sp. nov., isolated from Danxia mountain soil.</title>
        <authorList>
            <person name="Huang Y."/>
        </authorList>
    </citation>
    <scope>NUCLEOTIDE SEQUENCE [LARGE SCALE GENOMIC DNA]</scope>
    <source>
        <strain evidence="3 4">HYT19</strain>
    </source>
</reference>
<dbReference type="InterPro" id="IPR025665">
    <property type="entry name" value="Beta-barrel_OMP_2"/>
</dbReference>
<feature type="region of interest" description="Disordered" evidence="1">
    <location>
        <begin position="45"/>
        <end position="69"/>
    </location>
</feature>
<feature type="domain" description="Outer membrane protein beta-barrel" evidence="2">
    <location>
        <begin position="78"/>
        <end position="227"/>
    </location>
</feature>
<evidence type="ECO:0000313" key="3">
    <source>
        <dbReference type="EMBL" id="RIV17868.1"/>
    </source>
</evidence>
<gene>
    <name evidence="3" type="ORF">DYU11_30825</name>
</gene>
<organism evidence="3 4">
    <name type="scientific">Fibrisoma montanum</name>
    <dbReference type="NCBI Taxonomy" id="2305895"/>
    <lineage>
        <taxon>Bacteria</taxon>
        <taxon>Pseudomonadati</taxon>
        <taxon>Bacteroidota</taxon>
        <taxon>Cytophagia</taxon>
        <taxon>Cytophagales</taxon>
        <taxon>Spirosomataceae</taxon>
        <taxon>Fibrisoma</taxon>
    </lineage>
</organism>
<comment type="caution">
    <text evidence="3">The sequence shown here is derived from an EMBL/GenBank/DDBJ whole genome shotgun (WGS) entry which is preliminary data.</text>
</comment>
<keyword evidence="4" id="KW-1185">Reference proteome</keyword>
<evidence type="ECO:0000313" key="4">
    <source>
        <dbReference type="Proteomes" id="UP000283523"/>
    </source>
</evidence>
<protein>
    <submittedName>
        <fullName evidence="3">PorT family protein</fullName>
    </submittedName>
</protein>
<accession>A0A418LWY9</accession>